<feature type="compositionally biased region" description="Basic residues" evidence="1">
    <location>
        <begin position="331"/>
        <end position="357"/>
    </location>
</feature>
<feature type="compositionally biased region" description="Pro residues" evidence="1">
    <location>
        <begin position="446"/>
        <end position="457"/>
    </location>
</feature>
<dbReference type="EC" id="2.5.1.26" evidence="2"/>
<feature type="compositionally biased region" description="Basic residues" evidence="1">
    <location>
        <begin position="179"/>
        <end position="193"/>
    </location>
</feature>
<reference evidence="2" key="1">
    <citation type="submission" date="2020-02" db="EMBL/GenBank/DDBJ databases">
        <authorList>
            <person name="Meier V. D."/>
        </authorList>
    </citation>
    <scope>NUCLEOTIDE SEQUENCE</scope>
    <source>
        <strain evidence="2">AVDCRST_MAG20</strain>
    </source>
</reference>
<feature type="compositionally biased region" description="Basic residues" evidence="1">
    <location>
        <begin position="434"/>
        <end position="445"/>
    </location>
</feature>
<feature type="compositionally biased region" description="Low complexity" evidence="1">
    <location>
        <begin position="97"/>
        <end position="106"/>
    </location>
</feature>
<feature type="non-terminal residue" evidence="2">
    <location>
        <position position="504"/>
    </location>
</feature>
<gene>
    <name evidence="2" type="ORF">AVDCRST_MAG20-583</name>
</gene>
<proteinExistence type="predicted"/>
<dbReference type="EMBL" id="CADCSY010000028">
    <property type="protein sequence ID" value="CAA9221171.1"/>
    <property type="molecule type" value="Genomic_DNA"/>
</dbReference>
<accession>A0A6J4HH16</accession>
<feature type="compositionally biased region" description="Basic residues" evidence="1">
    <location>
        <begin position="123"/>
        <end position="143"/>
    </location>
</feature>
<feature type="region of interest" description="Disordered" evidence="1">
    <location>
        <begin position="426"/>
        <end position="504"/>
    </location>
</feature>
<feature type="compositionally biased region" description="Basic residues" evidence="1">
    <location>
        <begin position="310"/>
        <end position="320"/>
    </location>
</feature>
<keyword evidence="2" id="KW-0808">Transferase</keyword>
<protein>
    <submittedName>
        <fullName evidence="2">Alkyldihydroxyacetonephosphate synthase</fullName>
        <ecNumber evidence="2">2.5.1.26</ecNumber>
    </submittedName>
</protein>
<feature type="compositionally biased region" description="Basic residues" evidence="1">
    <location>
        <begin position="45"/>
        <end position="61"/>
    </location>
</feature>
<feature type="compositionally biased region" description="Basic residues" evidence="1">
    <location>
        <begin position="86"/>
        <end position="96"/>
    </location>
</feature>
<sequence>DRPPPLPRHRHPAHRARGGRFAKWPPAGRAGPGRRCLPRPADRGVRHRRDVRPGGPRRGRSRLVAPRHDLGARGGRARPAVGGRPPGRRLRGRRRGGAVQRGAGAAHRSRRAQRRERGERAGARRRRARHDRHVGHHRRRSRLRDRGRAARDLRRHVGGGAASRPRAHPRALAAVDRPLHRRGVARLPLRRPALHPVREDRGHGGGARRGAGRRHHGADGGRPPGRRRARPQPGVRRLRGDARRHHLGPAPLPPSPGHHPQGGLRVPLLRRRDRGPPHDPASRRHPGGGPNVRPDRGGPQLVDGGPGRAPRARRGRPGAGRRHDDGGGRGLRGRSTHGRRARRPVARAPQRRVRPRGAHPEGLRGRHHGDRRTVVEAAPAVRGGAGGPAGHRRDEGGLCPPVPQLHRRRLPVLLLRRPSTVGRAGVVLRAGVGRGHRRRPRRGRRPQPPPRCRPQPQPVHGRGPRRRHAGPAVAEDGARPERDPQPGQARAGLAVRRPCLAEHL</sequence>
<dbReference type="GO" id="GO:0008609">
    <property type="term" value="F:alkylglycerone-phosphate synthase activity"/>
    <property type="evidence" value="ECO:0007669"/>
    <property type="project" value="UniProtKB-EC"/>
</dbReference>
<evidence type="ECO:0000313" key="2">
    <source>
        <dbReference type="EMBL" id="CAA9221171.1"/>
    </source>
</evidence>
<feature type="non-terminal residue" evidence="2">
    <location>
        <position position="1"/>
    </location>
</feature>
<dbReference type="AlphaFoldDB" id="A0A6J4HH16"/>
<name>A0A6J4HH16_9ACTN</name>
<organism evidence="2">
    <name type="scientific">uncultured Acidimicrobiales bacterium</name>
    <dbReference type="NCBI Taxonomy" id="310071"/>
    <lineage>
        <taxon>Bacteria</taxon>
        <taxon>Bacillati</taxon>
        <taxon>Actinomycetota</taxon>
        <taxon>Acidimicrobiia</taxon>
        <taxon>Acidimicrobiales</taxon>
        <taxon>environmental samples</taxon>
    </lineage>
</organism>
<feature type="region of interest" description="Disordered" evidence="1">
    <location>
        <begin position="1"/>
        <end position="403"/>
    </location>
</feature>
<evidence type="ECO:0000256" key="1">
    <source>
        <dbReference type="SAM" id="MobiDB-lite"/>
    </source>
</evidence>
<feature type="compositionally biased region" description="Basic residues" evidence="1">
    <location>
        <begin position="7"/>
        <end position="20"/>
    </location>
</feature>